<evidence type="ECO:0008006" key="4">
    <source>
        <dbReference type="Google" id="ProtNLM"/>
    </source>
</evidence>
<name>A0ABS2QG50_9BACI</name>
<keyword evidence="3" id="KW-1185">Reference proteome</keyword>
<evidence type="ECO:0000256" key="1">
    <source>
        <dbReference type="SAM" id="MobiDB-lite"/>
    </source>
</evidence>
<gene>
    <name evidence="2" type="ORF">JOC77_001355</name>
</gene>
<feature type="compositionally biased region" description="Gly residues" evidence="1">
    <location>
        <begin position="98"/>
        <end position="112"/>
    </location>
</feature>
<reference evidence="2 3" key="1">
    <citation type="submission" date="2021-01" db="EMBL/GenBank/DDBJ databases">
        <title>Genomic Encyclopedia of Type Strains, Phase IV (KMG-IV): sequencing the most valuable type-strain genomes for metagenomic binning, comparative biology and taxonomic classification.</title>
        <authorList>
            <person name="Goeker M."/>
        </authorList>
    </citation>
    <scope>NUCLEOTIDE SEQUENCE [LARGE SCALE GENOMIC DNA]</scope>
    <source>
        <strain evidence="2 3">DSM 105482</strain>
    </source>
</reference>
<dbReference type="Proteomes" id="UP000823486">
    <property type="component" value="Unassembled WGS sequence"/>
</dbReference>
<evidence type="ECO:0000313" key="3">
    <source>
        <dbReference type="Proteomes" id="UP000823486"/>
    </source>
</evidence>
<dbReference type="PROSITE" id="PS51257">
    <property type="entry name" value="PROKAR_LIPOPROTEIN"/>
    <property type="match status" value="1"/>
</dbReference>
<sequence>MAQNNKTEKLVKGLFAGLLGTAMTGCSSDPADRPPKPDTEECSDWDWDSEEGVYSCDERNSHYYGHYWYGGFFYASRSALHSSSAYNKYKSGPSFKGGSTGFGSGRKGGFGG</sequence>
<proteinExistence type="predicted"/>
<evidence type="ECO:0000313" key="2">
    <source>
        <dbReference type="EMBL" id="MBM7691945.1"/>
    </source>
</evidence>
<dbReference type="EMBL" id="JAFBFI010000004">
    <property type="protein sequence ID" value="MBM7691945.1"/>
    <property type="molecule type" value="Genomic_DNA"/>
</dbReference>
<dbReference type="RefSeq" id="WP_204540479.1">
    <property type="nucleotide sequence ID" value="NZ_JAFBFI010000004.1"/>
</dbReference>
<comment type="caution">
    <text evidence="2">The sequence shown here is derived from an EMBL/GenBank/DDBJ whole genome shotgun (WGS) entry which is preliminary data.</text>
</comment>
<organism evidence="2 3">
    <name type="scientific">Peribacillus deserti</name>
    <dbReference type="NCBI Taxonomy" id="673318"/>
    <lineage>
        <taxon>Bacteria</taxon>
        <taxon>Bacillati</taxon>
        <taxon>Bacillota</taxon>
        <taxon>Bacilli</taxon>
        <taxon>Bacillales</taxon>
        <taxon>Bacillaceae</taxon>
        <taxon>Peribacillus</taxon>
    </lineage>
</organism>
<feature type="region of interest" description="Disordered" evidence="1">
    <location>
        <begin position="92"/>
        <end position="112"/>
    </location>
</feature>
<protein>
    <recommendedName>
        <fullName evidence="4">Aminotransferase yhxA</fullName>
    </recommendedName>
</protein>
<accession>A0ABS2QG50</accession>